<evidence type="ECO:0000313" key="3">
    <source>
        <dbReference type="Proteomes" id="UP000075583"/>
    </source>
</evidence>
<feature type="chain" id="PRO_5007574231" evidence="1">
    <location>
        <begin position="24"/>
        <end position="254"/>
    </location>
</feature>
<proteinExistence type="predicted"/>
<protein>
    <submittedName>
        <fullName evidence="2">Uncharacterized protein</fullName>
    </submittedName>
</protein>
<dbReference type="EMBL" id="LQZQ01000045">
    <property type="protein sequence ID" value="KYG74747.1"/>
    <property type="molecule type" value="Genomic_DNA"/>
</dbReference>
<dbReference type="Proteomes" id="UP000075583">
    <property type="component" value="Unassembled WGS sequence"/>
</dbReference>
<accession>A0A150X7N0</accession>
<sequence length="254" mass="29122">MKSKHSIYGLMFLLLLFSNTGCSSQKPDSSVEVISEVFEELIESNLSVIKRAIPPYRPIHPDSINNEALFSNRLEISFDSVETERSQLLEAYEAFDWAKYERDYNDHLQSLELSEADSSLIVVVADSLSNFPERYLSESGKDISTNQDLIRNYSLDSTWRSVLRFENLDKRKPIFFDLKKVKLKFDLVYESKSLGINADSSMSFSKVVFNDAFDRGCFYYTLSCGRLCGKGNLVFVEKVDGRWTIIQTATVWIS</sequence>
<evidence type="ECO:0000313" key="2">
    <source>
        <dbReference type="EMBL" id="KYG74747.1"/>
    </source>
</evidence>
<feature type="signal peptide" evidence="1">
    <location>
        <begin position="1"/>
        <end position="23"/>
    </location>
</feature>
<dbReference type="OrthoDB" id="714084at2"/>
<organism evidence="2 3">
    <name type="scientific">Roseivirga ehrenbergii (strain DSM 102268 / JCM 13514 / KCTC 12282 / NCIMB 14502 / KMM 6017)</name>
    <dbReference type="NCBI Taxonomy" id="279360"/>
    <lineage>
        <taxon>Bacteria</taxon>
        <taxon>Pseudomonadati</taxon>
        <taxon>Bacteroidota</taxon>
        <taxon>Cytophagia</taxon>
        <taxon>Cytophagales</taxon>
        <taxon>Roseivirgaceae</taxon>
        <taxon>Roseivirga</taxon>
    </lineage>
</organism>
<dbReference type="RefSeq" id="WP_132643996.1">
    <property type="nucleotide sequence ID" value="NZ_LQZQ01000045.1"/>
</dbReference>
<name>A0A150X7N0_ROSEK</name>
<dbReference type="STRING" id="279360.MB14_05955"/>
<comment type="caution">
    <text evidence="2">The sequence shown here is derived from an EMBL/GenBank/DDBJ whole genome shotgun (WGS) entry which is preliminary data.</text>
</comment>
<keyword evidence="3" id="KW-1185">Reference proteome</keyword>
<keyword evidence="1" id="KW-0732">Signal</keyword>
<evidence type="ECO:0000256" key="1">
    <source>
        <dbReference type="SAM" id="SignalP"/>
    </source>
</evidence>
<dbReference type="AlphaFoldDB" id="A0A150X7N0"/>
<reference evidence="2" key="1">
    <citation type="submission" date="2016-01" db="EMBL/GenBank/DDBJ databases">
        <title>Genome sequencing of Roseivirga ehrenbergii KMM 6017.</title>
        <authorList>
            <person name="Selvaratnam C."/>
            <person name="Thevarajoo S."/>
            <person name="Goh K.M."/>
            <person name="Ee R."/>
            <person name="Chan K.-G."/>
            <person name="Chong C.S."/>
        </authorList>
    </citation>
    <scope>NUCLEOTIDE SEQUENCE [LARGE SCALE GENOMIC DNA]</scope>
    <source>
        <strain evidence="2">KMM 6017</strain>
    </source>
</reference>
<gene>
    <name evidence="2" type="ORF">MB14_05955</name>
</gene>